<accession>A0A0D1Y786</accession>
<gene>
    <name evidence="6" type="ORF">AF333_02055</name>
    <name evidence="7" type="ORF">SAMN04487909_15422</name>
</gene>
<dbReference type="PATRIC" id="fig|47500.8.peg.523"/>
<dbReference type="Proteomes" id="UP000037269">
    <property type="component" value="Unassembled WGS sequence"/>
</dbReference>
<proteinExistence type="predicted"/>
<keyword evidence="1" id="KW-0004">4Fe-4S</keyword>
<reference evidence="7 9" key="2">
    <citation type="submission" date="2016-10" db="EMBL/GenBank/DDBJ databases">
        <authorList>
            <person name="de Groot N.N."/>
        </authorList>
    </citation>
    <scope>NUCLEOTIDE SEQUENCE [LARGE SCALE GENOMIC DNA]</scope>
    <source>
        <strain evidence="7 9">DSM 2895</strain>
    </source>
</reference>
<protein>
    <submittedName>
        <fullName evidence="7">FAD dependent oxidoreductase</fullName>
    </submittedName>
</protein>
<dbReference type="EMBL" id="FNED01000054">
    <property type="protein sequence ID" value="SDK42118.1"/>
    <property type="molecule type" value="Genomic_DNA"/>
</dbReference>
<keyword evidence="4" id="KW-0408">Iron</keyword>
<dbReference type="EMBL" id="LGUG01000004">
    <property type="protein sequence ID" value="KON94451.1"/>
    <property type="molecule type" value="Genomic_DNA"/>
</dbReference>
<evidence type="ECO:0000256" key="3">
    <source>
        <dbReference type="ARBA" id="ARBA00023002"/>
    </source>
</evidence>
<evidence type="ECO:0000256" key="1">
    <source>
        <dbReference type="ARBA" id="ARBA00022485"/>
    </source>
</evidence>
<evidence type="ECO:0000313" key="9">
    <source>
        <dbReference type="Proteomes" id="UP000182836"/>
    </source>
</evidence>
<dbReference type="InterPro" id="IPR039650">
    <property type="entry name" value="HdrA-like"/>
</dbReference>
<keyword evidence="3" id="KW-0560">Oxidoreductase</keyword>
<evidence type="ECO:0000256" key="4">
    <source>
        <dbReference type="ARBA" id="ARBA00023004"/>
    </source>
</evidence>
<evidence type="ECO:0000313" key="6">
    <source>
        <dbReference type="EMBL" id="KON94451.1"/>
    </source>
</evidence>
<organism evidence="6 8">
    <name type="scientific">Aneurinibacillus migulanus</name>
    <name type="common">Bacillus migulanus</name>
    <dbReference type="NCBI Taxonomy" id="47500"/>
    <lineage>
        <taxon>Bacteria</taxon>
        <taxon>Bacillati</taxon>
        <taxon>Bacillota</taxon>
        <taxon>Bacilli</taxon>
        <taxon>Bacillales</taxon>
        <taxon>Paenibacillaceae</taxon>
        <taxon>Aneurinibacillus group</taxon>
        <taxon>Aneurinibacillus</taxon>
    </lineage>
</organism>
<dbReference type="GeneID" id="42303995"/>
<evidence type="ECO:0000256" key="2">
    <source>
        <dbReference type="ARBA" id="ARBA00022723"/>
    </source>
</evidence>
<name>A0A0D1Y786_ANEMI</name>
<dbReference type="GO" id="GO:0016491">
    <property type="term" value="F:oxidoreductase activity"/>
    <property type="evidence" value="ECO:0007669"/>
    <property type="project" value="UniProtKB-KW"/>
</dbReference>
<dbReference type="STRING" id="47500.AF333_02055"/>
<evidence type="ECO:0000256" key="5">
    <source>
        <dbReference type="ARBA" id="ARBA00023014"/>
    </source>
</evidence>
<dbReference type="Pfam" id="PF12831">
    <property type="entry name" value="FAD_oxidored"/>
    <property type="match status" value="1"/>
</dbReference>
<dbReference type="GO" id="GO:0046872">
    <property type="term" value="F:metal ion binding"/>
    <property type="evidence" value="ECO:0007669"/>
    <property type="project" value="UniProtKB-KW"/>
</dbReference>
<dbReference type="OrthoDB" id="9777740at2"/>
<sequence>MTTSTDKAKKTLTADAYECEATYDVVVYGGDPEAVAAAAAAARRGSKVALVNPDPELGKLITRGWLTYLDIPPVAGEVKKPEKFDTAAQGIFQEWWKDASDGTFYRSLSVEKARAAFDKLASHPNITRYDNARLIEVIKSGSTIISIGIALLCTMNVKIHAKQFVDGSADADFAVKAGAEYTIGQGDIGAPERWQPPSLEFKVGNVDWETWRTVSGNAGVADPTIGDSSHYGGFRNKIEHEFSLNTDLEHEPNTFVRNPNMCKPAGQEWVFINALLIWGVNPLDQCSYDEGYARGKREAQNFINWAKEIDPSTGKANLPGFENAYVPDDWAPELYVRETRHIKTDYMLTGEDALMSNWYSDAIAQGSYGLDVQAHDRNEALSSAYTEVKGFDHSHYGRPWDYGNDNPASYSIPMSTILPVGLDNLTVAGRSSGYTTIAMSSVRVIPTGMSVAEAAGALATFAIEQKMNPRQVHRDTAMREAYLKDLVQFNQPYYHVIYGNPHNITGWTDIPSYSSKVPHGVDSEWWFDCWLNAYNSGVVFPYYGNTENPRDPNWFGHTPGDYITSAEVTYMVKESIYRYARDEWRRSEVQSRLEKLSTDTTDKVGRNGATRAMLMPIMTTPPPDGEAWGKAEQMCLLSPEALANMPEERLLIKAEAAHLIGWYIKMLKAGCIAFE</sequence>
<reference evidence="6 8" key="1">
    <citation type="submission" date="2015-07" db="EMBL/GenBank/DDBJ databases">
        <title>Fjat-14205 dsm 2895.</title>
        <authorList>
            <person name="Liu B."/>
            <person name="Wang J."/>
            <person name="Zhu Y."/>
            <person name="Liu G."/>
            <person name="Chen Q."/>
            <person name="Chen Z."/>
            <person name="Lan J."/>
            <person name="Che J."/>
            <person name="Ge C."/>
            <person name="Shi H."/>
            <person name="Pan Z."/>
            <person name="Liu X."/>
        </authorList>
    </citation>
    <scope>NUCLEOTIDE SEQUENCE [LARGE SCALE GENOMIC DNA]</scope>
    <source>
        <strain evidence="6 8">DSM 2895</strain>
    </source>
</reference>
<evidence type="ECO:0000313" key="8">
    <source>
        <dbReference type="Proteomes" id="UP000037269"/>
    </source>
</evidence>
<dbReference type="AlphaFoldDB" id="A0A0D1Y786"/>
<dbReference type="Proteomes" id="UP000182836">
    <property type="component" value="Unassembled WGS sequence"/>
</dbReference>
<keyword evidence="5" id="KW-0411">Iron-sulfur</keyword>
<dbReference type="GO" id="GO:0051539">
    <property type="term" value="F:4 iron, 4 sulfur cluster binding"/>
    <property type="evidence" value="ECO:0007669"/>
    <property type="project" value="UniProtKB-KW"/>
</dbReference>
<dbReference type="InterPro" id="IPR036188">
    <property type="entry name" value="FAD/NAD-bd_sf"/>
</dbReference>
<dbReference type="SUPFAM" id="SSF51905">
    <property type="entry name" value="FAD/NAD(P)-binding domain"/>
    <property type="match status" value="1"/>
</dbReference>
<dbReference type="PANTHER" id="PTHR43498:SF1">
    <property type="entry name" value="COB--COM HETERODISULFIDE REDUCTASE IRON-SULFUR SUBUNIT A"/>
    <property type="match status" value="1"/>
</dbReference>
<dbReference type="RefSeq" id="WP_043066502.1">
    <property type="nucleotide sequence ID" value="NZ_BJOA01000205.1"/>
</dbReference>
<keyword evidence="2" id="KW-0479">Metal-binding</keyword>
<dbReference type="PANTHER" id="PTHR43498">
    <property type="entry name" value="FERREDOXIN:COB-COM HETERODISULFIDE REDUCTASE SUBUNIT A"/>
    <property type="match status" value="1"/>
</dbReference>
<evidence type="ECO:0000313" key="7">
    <source>
        <dbReference type="EMBL" id="SDK42118.1"/>
    </source>
</evidence>
<keyword evidence="8" id="KW-1185">Reference proteome</keyword>